<protein>
    <submittedName>
        <fullName evidence="2">Uncharacterized protein</fullName>
    </submittedName>
</protein>
<sequence length="166" mass="18161">MRNLSGSQRVSSDVRGAGGAWASVGERQPRPSRPGPWPEPGARDPHGRGLGTVRPIDGQGTRTSGALRRVLRHGRARALTQQIPGEERERSPCHFTHRLDAGMYQQPGIQELGNDSPFLLPLLKASTTSSEAWLGSSFRERINHPKRFPQRKGGKTAQKERNGTGS</sequence>
<dbReference type="EMBL" id="JACAGB010000013">
    <property type="protein sequence ID" value="KAF6328910.1"/>
    <property type="molecule type" value="Genomic_DNA"/>
</dbReference>
<dbReference type="AlphaFoldDB" id="A0A7J7VV64"/>
<feature type="compositionally biased region" description="Basic and acidic residues" evidence="1">
    <location>
        <begin position="157"/>
        <end position="166"/>
    </location>
</feature>
<feature type="compositionally biased region" description="Basic residues" evidence="1">
    <location>
        <begin position="144"/>
        <end position="154"/>
    </location>
</feature>
<feature type="compositionally biased region" description="Polar residues" evidence="1">
    <location>
        <begin position="1"/>
        <end position="11"/>
    </location>
</feature>
<evidence type="ECO:0000313" key="2">
    <source>
        <dbReference type="EMBL" id="KAF6328910.1"/>
    </source>
</evidence>
<evidence type="ECO:0000256" key="1">
    <source>
        <dbReference type="SAM" id="MobiDB-lite"/>
    </source>
</evidence>
<organism evidence="2 3">
    <name type="scientific">Pipistrellus kuhlii</name>
    <name type="common">Kuhl's pipistrelle</name>
    <dbReference type="NCBI Taxonomy" id="59472"/>
    <lineage>
        <taxon>Eukaryota</taxon>
        <taxon>Metazoa</taxon>
        <taxon>Chordata</taxon>
        <taxon>Craniata</taxon>
        <taxon>Vertebrata</taxon>
        <taxon>Euteleostomi</taxon>
        <taxon>Mammalia</taxon>
        <taxon>Eutheria</taxon>
        <taxon>Laurasiatheria</taxon>
        <taxon>Chiroptera</taxon>
        <taxon>Yangochiroptera</taxon>
        <taxon>Vespertilionidae</taxon>
        <taxon>Pipistrellus</taxon>
    </lineage>
</organism>
<evidence type="ECO:0000313" key="3">
    <source>
        <dbReference type="Proteomes" id="UP000558488"/>
    </source>
</evidence>
<reference evidence="2 3" key="1">
    <citation type="journal article" date="2020" name="Nature">
        <title>Six reference-quality genomes reveal evolution of bat adaptations.</title>
        <authorList>
            <person name="Jebb D."/>
            <person name="Huang Z."/>
            <person name="Pippel M."/>
            <person name="Hughes G.M."/>
            <person name="Lavrichenko K."/>
            <person name="Devanna P."/>
            <person name="Winkler S."/>
            <person name="Jermiin L.S."/>
            <person name="Skirmuntt E.C."/>
            <person name="Katzourakis A."/>
            <person name="Burkitt-Gray L."/>
            <person name="Ray D.A."/>
            <person name="Sullivan K.A.M."/>
            <person name="Roscito J.G."/>
            <person name="Kirilenko B.M."/>
            <person name="Davalos L.M."/>
            <person name="Corthals A.P."/>
            <person name="Power M.L."/>
            <person name="Jones G."/>
            <person name="Ransome R.D."/>
            <person name="Dechmann D.K.N."/>
            <person name="Locatelli A.G."/>
            <person name="Puechmaille S.J."/>
            <person name="Fedrigo O."/>
            <person name="Jarvis E.D."/>
            <person name="Hiller M."/>
            <person name="Vernes S.C."/>
            <person name="Myers E.W."/>
            <person name="Teeling E.C."/>
        </authorList>
    </citation>
    <scope>NUCLEOTIDE SEQUENCE [LARGE SCALE GENOMIC DNA]</scope>
    <source>
        <strain evidence="2">MPipKuh1</strain>
        <tissue evidence="2">Flight muscle</tissue>
    </source>
</reference>
<name>A0A7J7VV64_PIPKU</name>
<feature type="region of interest" description="Disordered" evidence="1">
    <location>
        <begin position="1"/>
        <end position="90"/>
    </location>
</feature>
<proteinExistence type="predicted"/>
<accession>A0A7J7VV64</accession>
<gene>
    <name evidence="2" type="ORF">mPipKuh1_008252</name>
</gene>
<keyword evidence="3" id="KW-1185">Reference proteome</keyword>
<dbReference type="Proteomes" id="UP000558488">
    <property type="component" value="Unassembled WGS sequence"/>
</dbReference>
<feature type="region of interest" description="Disordered" evidence="1">
    <location>
        <begin position="137"/>
        <end position="166"/>
    </location>
</feature>
<comment type="caution">
    <text evidence="2">The sequence shown here is derived from an EMBL/GenBank/DDBJ whole genome shotgun (WGS) entry which is preliminary data.</text>
</comment>